<dbReference type="WBParaSite" id="SPAL_0000859000.1">
    <property type="protein sequence ID" value="SPAL_0000859000.1"/>
    <property type="gene ID" value="SPAL_0000859000"/>
</dbReference>
<sequence>MSDEILEKLGFRGNCIENFVLGNKYTIPYLTIPQHAYFKVVKVISPSLIFIKLLNDVTVNLNESINMEYHKKLNIEEKFYYNTENLNNNVCEGFLYRYCLAPINDKEYGRGRIVKEALQLTDSKTLISKKFVKIFFIDTAQEGWFSIDSLYELPVEKYLTPWQIAPISLYGIIPSIKKNINYWNENICNELNSILKDIMFIEVINKNCGSIITSVKMIGYTDLKRLVGKDIGAQLFCRLPLDVDYAQFPPSTFFFNTFNEILNNNKKKLFNDDIPFIEMTNNIEKQGNNDSSIVEEKDNIKVIKREKIKEKKQYYDIKPPVQTTLGVLSFNSFLNCYKNIDNIMEEAKKFCSPQIPIWTKRLLQKFNYIGPDNKMYVELLPFEETSYGEEIVKNPLELHGALLRYQPEDVVIREDILYNTLELEYYSERLALQNKLNFFYSQPGHLCPLNQAEVVRDLNKGYCVYGIYFTINDYGILIANRVEILSVDMVNDAQSNSNEILDYENMNNEENFDIFNTAKIRFLDYGGIVTVSVKMLSKIHTQFCFLPPFSIQINLIPLTKKIYSIATEENREFILKYYDYFNAAVDLKTPMLAIFDSHQGTLRKKRNENYVAFFENNCEWEYNHVINVSSMQRLFPRGIPIDMTIDSYLNFLENTKEEKVSDVDEEISSNIV</sequence>
<dbReference type="STRING" id="174720.A0A0N5BRU5"/>
<dbReference type="Proteomes" id="UP000046392">
    <property type="component" value="Unplaced"/>
</dbReference>
<accession>A0A0N5BRU5</accession>
<dbReference type="Gene3D" id="2.30.30.140">
    <property type="match status" value="1"/>
</dbReference>
<reference evidence="2" key="1">
    <citation type="submission" date="2017-02" db="UniProtKB">
        <authorList>
            <consortium name="WormBaseParasite"/>
        </authorList>
    </citation>
    <scope>IDENTIFICATION</scope>
</reference>
<proteinExistence type="predicted"/>
<dbReference type="Gene3D" id="2.40.50.90">
    <property type="match status" value="1"/>
</dbReference>
<evidence type="ECO:0000313" key="2">
    <source>
        <dbReference type="WBParaSite" id="SPAL_0000859000.1"/>
    </source>
</evidence>
<dbReference type="InterPro" id="IPR035437">
    <property type="entry name" value="SNase_OB-fold_sf"/>
</dbReference>
<keyword evidence="1" id="KW-1185">Reference proteome</keyword>
<dbReference type="SUPFAM" id="SSF63748">
    <property type="entry name" value="Tudor/PWWP/MBT"/>
    <property type="match status" value="1"/>
</dbReference>
<dbReference type="AlphaFoldDB" id="A0A0N5BRU5"/>
<protein>
    <submittedName>
        <fullName evidence="2">Tudor domain-containing protein</fullName>
    </submittedName>
</protein>
<organism evidence="1 2">
    <name type="scientific">Strongyloides papillosus</name>
    <name type="common">Intestinal threadworm</name>
    <dbReference type="NCBI Taxonomy" id="174720"/>
    <lineage>
        <taxon>Eukaryota</taxon>
        <taxon>Metazoa</taxon>
        <taxon>Ecdysozoa</taxon>
        <taxon>Nematoda</taxon>
        <taxon>Chromadorea</taxon>
        <taxon>Rhabditida</taxon>
        <taxon>Tylenchina</taxon>
        <taxon>Panagrolaimomorpha</taxon>
        <taxon>Strongyloidoidea</taxon>
        <taxon>Strongyloididae</taxon>
        <taxon>Strongyloides</taxon>
    </lineage>
</organism>
<evidence type="ECO:0000313" key="1">
    <source>
        <dbReference type="Proteomes" id="UP000046392"/>
    </source>
</evidence>
<name>A0A0N5BRU5_STREA</name>